<proteinExistence type="predicted"/>
<dbReference type="RefSeq" id="WP_118889539.1">
    <property type="nucleotide sequence ID" value="NZ_PHUT01000007.1"/>
</dbReference>
<gene>
    <name evidence="1" type="ORF">D1B32_12145</name>
</gene>
<keyword evidence="2" id="KW-1185">Reference proteome</keyword>
<name>A0A417YGP5_9BACI</name>
<dbReference type="Proteomes" id="UP000285456">
    <property type="component" value="Unassembled WGS sequence"/>
</dbReference>
<reference evidence="1 2" key="1">
    <citation type="journal article" date="2007" name="Int. J. Syst. Evol. Microbiol.">
        <title>Oceanobacillus profundus sp. nov., isolated from a deep-sea sediment core.</title>
        <authorList>
            <person name="Kim Y.G."/>
            <person name="Choi D.H."/>
            <person name="Hyun S."/>
            <person name="Cho B.C."/>
        </authorList>
    </citation>
    <scope>NUCLEOTIDE SEQUENCE [LARGE SCALE GENOMIC DNA]</scope>
    <source>
        <strain evidence="1 2">DSM 18246</strain>
    </source>
</reference>
<accession>A0A417YGP5</accession>
<dbReference type="OrthoDB" id="2972835at2"/>
<evidence type="ECO:0000313" key="2">
    <source>
        <dbReference type="Proteomes" id="UP000285456"/>
    </source>
</evidence>
<dbReference type="AlphaFoldDB" id="A0A417YGP5"/>
<dbReference type="Pfam" id="PF25209">
    <property type="entry name" value="Phage_capsid_4"/>
    <property type="match status" value="1"/>
</dbReference>
<organism evidence="1 2">
    <name type="scientific">Oceanobacillus profundus</name>
    <dbReference type="NCBI Taxonomy" id="372463"/>
    <lineage>
        <taxon>Bacteria</taxon>
        <taxon>Bacillati</taxon>
        <taxon>Bacillota</taxon>
        <taxon>Bacilli</taxon>
        <taxon>Bacillales</taxon>
        <taxon>Bacillaceae</taxon>
        <taxon>Oceanobacillus</taxon>
    </lineage>
</organism>
<sequence>MINTDTLELSESSQDILKRMTRQLSLDEDWNQIPKSELVTVKEALNTQDAKILMPRVISGMMREAAEPNYIAADFLQKVRLTEGRSIEFPSMSALRAFDIGETQAYPEDTPNFQLHRNQEVKVGKSGMIVRISDEMITDSQWDVIGILLRQAGSAMARLKEEKAFRQFSAHGHTVFNNEIREKHKEAGTTGMDIEGNYNNTMSTEDLIDMFIGVMANGFNPTDIIMHPLAWSMFFKNDIINSLTHAALGGSQITNLKINPDQVQGRIPFAINLNFTPFAPFNHDAKMFDMYVIDRNHVGILLEKDPLSTEQFDDPERDIQSIKVKERYGIGILNQGKAVAAARNIAFDKSYPAPERIKVVS</sequence>
<evidence type="ECO:0000313" key="1">
    <source>
        <dbReference type="EMBL" id="RHW31981.1"/>
    </source>
</evidence>
<dbReference type="SUPFAM" id="SSF56563">
    <property type="entry name" value="Major capsid protein gp5"/>
    <property type="match status" value="1"/>
</dbReference>
<dbReference type="EMBL" id="QWEH01000007">
    <property type="protein sequence ID" value="RHW31981.1"/>
    <property type="molecule type" value="Genomic_DNA"/>
</dbReference>
<comment type="caution">
    <text evidence="1">The sequence shown here is derived from an EMBL/GenBank/DDBJ whole genome shotgun (WGS) entry which is preliminary data.</text>
</comment>
<protein>
    <submittedName>
        <fullName evidence="1">Phage major capsid protein</fullName>
    </submittedName>
</protein>